<dbReference type="CDD" id="cd11327">
    <property type="entry name" value="AmyAc_Glg_debranch_2"/>
    <property type="match status" value="1"/>
</dbReference>
<dbReference type="InterPro" id="IPR017853">
    <property type="entry name" value="GH"/>
</dbReference>
<keyword evidence="6" id="KW-1185">Reference proteome</keyword>
<dbReference type="Pfam" id="PF06202">
    <property type="entry name" value="GDE_C"/>
    <property type="match status" value="1"/>
</dbReference>
<evidence type="ECO:0000313" key="6">
    <source>
        <dbReference type="Proteomes" id="UP000193642"/>
    </source>
</evidence>
<dbReference type="InterPro" id="IPR032788">
    <property type="entry name" value="AGL_central"/>
</dbReference>
<dbReference type="GO" id="GO:0004135">
    <property type="term" value="F:amylo-alpha-1,6-glucosidase activity"/>
    <property type="evidence" value="ECO:0007669"/>
    <property type="project" value="InterPro"/>
</dbReference>
<name>A0A1Y2C5S2_9FUNG</name>
<evidence type="ECO:0000259" key="3">
    <source>
        <dbReference type="Pfam" id="PF14701"/>
    </source>
</evidence>
<reference evidence="5 6" key="1">
    <citation type="submission" date="2016-07" db="EMBL/GenBank/DDBJ databases">
        <title>Pervasive Adenine N6-methylation of Active Genes in Fungi.</title>
        <authorList>
            <consortium name="DOE Joint Genome Institute"/>
            <person name="Mondo S.J."/>
            <person name="Dannebaum R.O."/>
            <person name="Kuo R.C."/>
            <person name="Labutti K."/>
            <person name="Haridas S."/>
            <person name="Kuo A."/>
            <person name="Salamov A."/>
            <person name="Ahrendt S.R."/>
            <person name="Lipzen A."/>
            <person name="Sullivan W."/>
            <person name="Andreopoulos W.B."/>
            <person name="Clum A."/>
            <person name="Lindquist E."/>
            <person name="Daum C."/>
            <person name="Ramamoorthy G.K."/>
            <person name="Gryganskyi A."/>
            <person name="Culley D."/>
            <person name="Magnuson J.K."/>
            <person name="James T.Y."/>
            <person name="O'Malley M.A."/>
            <person name="Stajich J.E."/>
            <person name="Spatafora J.W."/>
            <person name="Visel A."/>
            <person name="Grigoriev I.V."/>
        </authorList>
    </citation>
    <scope>NUCLEOTIDE SEQUENCE [LARGE SCALE GENOMIC DNA]</scope>
    <source>
        <strain evidence="5 6">JEL800</strain>
    </source>
</reference>
<organism evidence="5 6">
    <name type="scientific">Rhizoclosmatium globosum</name>
    <dbReference type="NCBI Taxonomy" id="329046"/>
    <lineage>
        <taxon>Eukaryota</taxon>
        <taxon>Fungi</taxon>
        <taxon>Fungi incertae sedis</taxon>
        <taxon>Chytridiomycota</taxon>
        <taxon>Chytridiomycota incertae sedis</taxon>
        <taxon>Chytridiomycetes</taxon>
        <taxon>Chytridiales</taxon>
        <taxon>Chytriomycetaceae</taxon>
        <taxon>Rhizoclosmatium</taxon>
    </lineage>
</organism>
<feature type="domain" description="Glycogen debranching enzyme C-terminal" evidence="1">
    <location>
        <begin position="1153"/>
        <end position="1498"/>
    </location>
</feature>
<dbReference type="Pfam" id="PF14701">
    <property type="entry name" value="hDGE_amylase"/>
    <property type="match status" value="1"/>
</dbReference>
<evidence type="ECO:0000259" key="4">
    <source>
        <dbReference type="Pfam" id="PF14702"/>
    </source>
</evidence>
<dbReference type="Pfam" id="PF14699">
    <property type="entry name" value="hGDE_N"/>
    <property type="match status" value="1"/>
</dbReference>
<dbReference type="InterPro" id="IPR032792">
    <property type="entry name" value="AGL_glucanoTrfase"/>
</dbReference>
<dbReference type="EMBL" id="MCGO01000029">
    <property type="protein sequence ID" value="ORY42392.1"/>
    <property type="molecule type" value="Genomic_DNA"/>
</dbReference>
<dbReference type="InterPro" id="IPR032790">
    <property type="entry name" value="GDE_C"/>
</dbReference>
<dbReference type="PANTHER" id="PTHR10569">
    <property type="entry name" value="GLYCOGEN DEBRANCHING ENZYME"/>
    <property type="match status" value="1"/>
</dbReference>
<dbReference type="Pfam" id="PF14702">
    <property type="entry name" value="hGDE_central"/>
    <property type="match status" value="2"/>
</dbReference>
<accession>A0A1Y2C5S2</accession>
<protein>
    <submittedName>
        <fullName evidence="5">Uncharacterized protein</fullName>
    </submittedName>
</protein>
<proteinExistence type="predicted"/>
<dbReference type="SUPFAM" id="SSF48208">
    <property type="entry name" value="Six-hairpin glycosidases"/>
    <property type="match status" value="1"/>
</dbReference>
<dbReference type="GO" id="GO:0005980">
    <property type="term" value="P:glycogen catabolic process"/>
    <property type="evidence" value="ECO:0007669"/>
    <property type="project" value="InterPro"/>
</dbReference>
<evidence type="ECO:0000259" key="2">
    <source>
        <dbReference type="Pfam" id="PF14699"/>
    </source>
</evidence>
<dbReference type="InterPro" id="IPR010401">
    <property type="entry name" value="AGL/Gdb1"/>
</dbReference>
<dbReference type="SUPFAM" id="SSF51445">
    <property type="entry name" value="(Trans)glycosidases"/>
    <property type="match status" value="1"/>
</dbReference>
<feature type="domain" description="Eukaryotic glycogen debranching enzyme N-terminal" evidence="2">
    <location>
        <begin position="36"/>
        <end position="119"/>
    </location>
</feature>
<gene>
    <name evidence="5" type="ORF">BCR33DRAFT_718514</name>
</gene>
<feature type="domain" description="Glycogen debranching enzyme glucanotransferase" evidence="3">
    <location>
        <begin position="335"/>
        <end position="540"/>
    </location>
</feature>
<dbReference type="Gene3D" id="3.20.20.80">
    <property type="entry name" value="Glycosidases"/>
    <property type="match status" value="2"/>
</dbReference>
<dbReference type="OrthoDB" id="10248904at2759"/>
<evidence type="ECO:0000313" key="5">
    <source>
        <dbReference type="EMBL" id="ORY42392.1"/>
    </source>
</evidence>
<dbReference type="InterPro" id="IPR029436">
    <property type="entry name" value="AGL_euk_N"/>
</dbReference>
<dbReference type="FunFam" id="3.20.20.80:FF:000242">
    <property type="entry name" value="Glycogen debranching enzyme Gdb1, putative"/>
    <property type="match status" value="1"/>
</dbReference>
<comment type="caution">
    <text evidence="5">The sequence shown here is derived from an EMBL/GenBank/DDBJ whole genome shotgun (WGS) entry which is preliminary data.</text>
</comment>
<feature type="domain" description="Glycogen debranching enzyme central" evidence="4">
    <location>
        <begin position="700"/>
        <end position="886"/>
    </location>
</feature>
<feature type="domain" description="Glycogen debranching enzyme central" evidence="4">
    <location>
        <begin position="993"/>
        <end position="1072"/>
    </location>
</feature>
<dbReference type="InterPro" id="IPR008928">
    <property type="entry name" value="6-hairpin_glycosidase_sf"/>
</dbReference>
<dbReference type="PANTHER" id="PTHR10569:SF2">
    <property type="entry name" value="GLYCOGEN DEBRANCHING ENZYME"/>
    <property type="match status" value="1"/>
</dbReference>
<evidence type="ECO:0000259" key="1">
    <source>
        <dbReference type="Pfam" id="PF06202"/>
    </source>
</evidence>
<dbReference type="GO" id="GO:0004134">
    <property type="term" value="F:4-alpha-glucanotransferase activity"/>
    <property type="evidence" value="ECO:0007669"/>
    <property type="project" value="InterPro"/>
</dbReference>
<sequence>MPGVTFQIRLEMDGSPSERKKYVRLPPPLASNPYRLRFVITSGSRVASATPALHSNHVTHGTTFKRSLFHARPFESTNNGDFVVELSMDSPGVFEYFVQGKDGTRGTSGFVVVDPRLTVPNKSIKKDANDQKDILLPLDAVCVLTVIPKWMPVVDKWPAYFESFAESGYNMIHYAPLNTRGDSNSPYSIYDQLSLSYDLFGSDRHLDEKIREKKLGDILKLAHSEYGILSITDVVWNHTAHNSAWLQEHPEAGYNLETAPHLRSAFELDEAIMGLWKDLTKAGIPLALRTEEHLTQIMNLFKDTVLPRLRLWEFYVVNVANSVTEFKKLWTARENTTSKISKKVKHTAAVAIMERLIYPNTDVESVLKTYTDILNEVNSPFYKEHDEDVAAIINNVWNRARFFRVDPHGPKLGPISEHDPFVDTYFTRLPLTVATHQLHPDARCLANNGWIWNGDPLQNFAGPHSKAYLRRDVIAWGDCVKLRYGDGPECNPWLWAHQKEYTEKMARLFHGFRIDNCHSTPIHVAAYLLDAARVINPDLYVFAELFTGSEETDVKFVSQLGINSLIREAMSAWDPKEMSRLVHRYGGTPIGSLTSKEEYFPLDMLGHTLDSAFFSPVSEGDDIVVDVKGSSTHALFMDCTHDNETPHQKRTAEDTLPTAALVAMTSCAVGSVKGYDEVVPELLNVVTETRRYRNAEAHEGIIPAKSILLHTHAKMAREGYTEIHVHQEHDFISVHRVHPITHDGYLLIARCAFSKHHGSEVHSPIVLRNQSVHIIESAGLRVQAHLVASSSSDDLLSNSGPYGPHDSEAIAHARDERARVHGRKTIGAIAGLPCFLDFSAVLTTLVNSREEQLHGDNQGMQTILTINGQTFLPGSIVLYRTWMKESGMNLVVPDVTMSPIPPPMRMAVDLTQHGGPSAEPSPLLVRKLVMKPPQRDTIVDGIQISDYDLGCLEKLWKLMGVDNRNRGAEIMIQMGRDVLDSGLLAFTEKRSTWPPGLWEAVEDFGVEDVNIALFRCGTEEQDAIGDGVYDIPGHGPLPYCGLQGFINNDLGHAICSNLRAGPWMMEYVVGRLNKYSAQNPKVLALANWFSERFAIVKNISPSFVPKYFFQIIFLAYNAVRFHVIRRVTQTAAKFICPDTSSLRVSSLETLSQALLMTTHQVYGRVTTTRLPHFASRHMRCWGRDIFISLPGLLLVPGYYDAAKSHLIAFGSVLRHGLIPNLLDQGTFPRYNARDATWWWLWGVQQYCKQAPEGLAFLGVTVKRRFPPKRRYRQGADYLKVDETDDVPGDEGDIFVSHARGIQFKEWNAGLNLDHAMRDVGFEVQCGTRFEDGTGIVFGGNRYNCGTWMDKMGDSEKAGTKGLPATPRDGAPVEIVGLLKAALRWVVEDVLSSPVGKKVYPTSTVVAQGKTISYIEWNSMLLRSFEKYYYIPKFPQEDKDFKLGAIELINRRGIYKDTLNSSQPYTDFQFRPNFCVALVVAPELFDPDHARIALDAVKEIAIICDLMTELVYYRNQNSRSKRLGLSRSL</sequence>
<dbReference type="STRING" id="329046.A0A1Y2C5S2"/>
<dbReference type="Proteomes" id="UP000193642">
    <property type="component" value="Unassembled WGS sequence"/>
</dbReference>